<dbReference type="EMBL" id="JBHTMX010000014">
    <property type="protein sequence ID" value="MFD1331108.1"/>
    <property type="molecule type" value="Genomic_DNA"/>
</dbReference>
<evidence type="ECO:0000313" key="1">
    <source>
        <dbReference type="EMBL" id="MFD1331108.1"/>
    </source>
</evidence>
<dbReference type="Proteomes" id="UP001597171">
    <property type="component" value="Unassembled WGS sequence"/>
</dbReference>
<dbReference type="RefSeq" id="WP_378774310.1">
    <property type="nucleotide sequence ID" value="NZ_JBHTMX010000014.1"/>
</dbReference>
<accession>A0ABW3Z4A6</accession>
<proteinExistence type="predicted"/>
<comment type="caution">
    <text evidence="1">The sequence shown here is derived from an EMBL/GenBank/DDBJ whole genome shotgun (WGS) entry which is preliminary data.</text>
</comment>
<protein>
    <submittedName>
        <fullName evidence="1">Uncharacterized protein</fullName>
    </submittedName>
</protein>
<gene>
    <name evidence="1" type="ORF">ACFQ4O_03775</name>
</gene>
<name>A0ABW3Z4A6_9HYPH</name>
<keyword evidence="2" id="KW-1185">Reference proteome</keyword>
<reference evidence="2" key="1">
    <citation type="journal article" date="2019" name="Int. J. Syst. Evol. Microbiol.">
        <title>The Global Catalogue of Microorganisms (GCM) 10K type strain sequencing project: providing services to taxonomists for standard genome sequencing and annotation.</title>
        <authorList>
            <consortium name="The Broad Institute Genomics Platform"/>
            <consortium name="The Broad Institute Genome Sequencing Center for Infectious Disease"/>
            <person name="Wu L."/>
            <person name="Ma J."/>
        </authorList>
    </citation>
    <scope>NUCLEOTIDE SEQUENCE [LARGE SCALE GENOMIC DNA]</scope>
    <source>
        <strain evidence="2">CCUG 61696</strain>
    </source>
</reference>
<sequence length="109" mass="12402">MAKITDDHLRELLAGCARTTPHELWLMLHGPDVPCVGARVTICELALARLGYERVAVHPLRISRDGFEWVRGHWPSDDRWPDLSDDPIMLEILDRYFTFRLASGAGAQH</sequence>
<evidence type="ECO:0000313" key="2">
    <source>
        <dbReference type="Proteomes" id="UP001597171"/>
    </source>
</evidence>
<organism evidence="1 2">
    <name type="scientific">Methylopila musalis</name>
    <dbReference type="NCBI Taxonomy" id="1134781"/>
    <lineage>
        <taxon>Bacteria</taxon>
        <taxon>Pseudomonadati</taxon>
        <taxon>Pseudomonadota</taxon>
        <taxon>Alphaproteobacteria</taxon>
        <taxon>Hyphomicrobiales</taxon>
        <taxon>Methylopilaceae</taxon>
        <taxon>Methylopila</taxon>
    </lineage>
</organism>